<name>A0ABQ9WX78_9EUKA</name>
<evidence type="ECO:0000313" key="2">
    <source>
        <dbReference type="Proteomes" id="UP001281761"/>
    </source>
</evidence>
<accession>A0ABQ9WX78</accession>
<comment type="caution">
    <text evidence="1">The sequence shown here is derived from an EMBL/GenBank/DDBJ whole genome shotgun (WGS) entry which is preliminary data.</text>
</comment>
<keyword evidence="2" id="KW-1185">Reference proteome</keyword>
<gene>
    <name evidence="1" type="ORF">BLNAU_20952</name>
</gene>
<protein>
    <submittedName>
        <fullName evidence="1">Uncharacterized protein</fullName>
    </submittedName>
</protein>
<proteinExistence type="predicted"/>
<organism evidence="1 2">
    <name type="scientific">Blattamonas nauphoetae</name>
    <dbReference type="NCBI Taxonomy" id="2049346"/>
    <lineage>
        <taxon>Eukaryota</taxon>
        <taxon>Metamonada</taxon>
        <taxon>Preaxostyla</taxon>
        <taxon>Oxymonadida</taxon>
        <taxon>Blattamonas</taxon>
    </lineage>
</organism>
<reference evidence="1 2" key="1">
    <citation type="journal article" date="2022" name="bioRxiv">
        <title>Genomics of Preaxostyla Flagellates Illuminates Evolutionary Transitions and the Path Towards Mitochondrial Loss.</title>
        <authorList>
            <person name="Novak L.V.F."/>
            <person name="Treitli S.C."/>
            <person name="Pyrih J."/>
            <person name="Halakuc P."/>
            <person name="Pipaliya S.V."/>
            <person name="Vacek V."/>
            <person name="Brzon O."/>
            <person name="Soukal P."/>
            <person name="Eme L."/>
            <person name="Dacks J.B."/>
            <person name="Karnkowska A."/>
            <person name="Elias M."/>
            <person name="Hampl V."/>
        </authorList>
    </citation>
    <scope>NUCLEOTIDE SEQUENCE [LARGE SCALE GENOMIC DNA]</scope>
    <source>
        <strain evidence="1">NAU3</strain>
        <tissue evidence="1">Gut</tissue>
    </source>
</reference>
<dbReference type="Proteomes" id="UP001281761">
    <property type="component" value="Unassembled WGS sequence"/>
</dbReference>
<evidence type="ECO:0000313" key="1">
    <source>
        <dbReference type="EMBL" id="KAK2944120.1"/>
    </source>
</evidence>
<sequence>MNWDGKPIESTSAKSSVYQSLVALIKDDHALDDASEKKAASLLDQIKSFESIESEVSLLELMLSSPKASLTDLVSSITVLISSASQVITTATMEMIKSLIIWCSPNVRLSLVKADLIPHIFASLNQQSFSLPDYEHIHTYLVSIIASSLRLATPIWIAQLEIKDHNEQQAVLEMVLKQVLIPSEKYICLLCVSRFSIIDGTQSEGFLSLLAKLLRICPYYEPTMDFVLHMPVILTIPSCLALFEDDYTIWDFLSSMFDACEEWNKHSENIHRTRTALLQSLRTEGFEDVSEQKLQHDRGEFHGRRIVVHSMGLSNLQGMNLLQRR</sequence>
<dbReference type="EMBL" id="JARBJD010000313">
    <property type="protein sequence ID" value="KAK2944120.1"/>
    <property type="molecule type" value="Genomic_DNA"/>
</dbReference>